<feature type="region of interest" description="Disordered" evidence="1">
    <location>
        <begin position="90"/>
        <end position="121"/>
    </location>
</feature>
<keyword evidence="3" id="KW-0548">Nucleotidyltransferase</keyword>
<dbReference type="GO" id="GO:0003964">
    <property type="term" value="F:RNA-directed DNA polymerase activity"/>
    <property type="evidence" value="ECO:0007669"/>
    <property type="project" value="UniProtKB-KW"/>
</dbReference>
<feature type="domain" description="Reverse transcriptase" evidence="2">
    <location>
        <begin position="611"/>
        <end position="888"/>
    </location>
</feature>
<dbReference type="PANTHER" id="PTHR33116:SF76">
    <property type="entry name" value="DUF4283 DOMAIN-CONTAINING PROTEIN"/>
    <property type="match status" value="1"/>
</dbReference>
<proteinExistence type="predicted"/>
<keyword evidence="3" id="KW-0695">RNA-directed DNA polymerase</keyword>
<dbReference type="InterPro" id="IPR026960">
    <property type="entry name" value="RVT-Znf"/>
</dbReference>
<comment type="caution">
    <text evidence="3">The sequence shown here is derived from an EMBL/GenBank/DDBJ whole genome shotgun (WGS) entry which is preliminary data.</text>
</comment>
<evidence type="ECO:0000313" key="3">
    <source>
        <dbReference type="EMBL" id="KAG7585557.1"/>
    </source>
</evidence>
<evidence type="ECO:0000259" key="2">
    <source>
        <dbReference type="PROSITE" id="PS50878"/>
    </source>
</evidence>
<reference evidence="3 4" key="1">
    <citation type="submission" date="2020-12" db="EMBL/GenBank/DDBJ databases">
        <title>Concerted genomic and epigenomic changes stabilize Arabidopsis allopolyploids.</title>
        <authorList>
            <person name="Chen Z."/>
        </authorList>
    </citation>
    <scope>NUCLEOTIDE SEQUENCE [LARGE SCALE GENOMIC DNA]</scope>
    <source>
        <strain evidence="3">Allo738</strain>
        <tissue evidence="3">Leaf</tissue>
    </source>
</reference>
<protein>
    <submittedName>
        <fullName evidence="3">Reverse transcriptase domain</fullName>
    </submittedName>
</protein>
<dbReference type="Pfam" id="PF00078">
    <property type="entry name" value="RVT_1"/>
    <property type="match status" value="1"/>
</dbReference>
<organism evidence="3 4">
    <name type="scientific">Arabidopsis thaliana x Arabidopsis arenosa</name>
    <dbReference type="NCBI Taxonomy" id="1240361"/>
    <lineage>
        <taxon>Eukaryota</taxon>
        <taxon>Viridiplantae</taxon>
        <taxon>Streptophyta</taxon>
        <taxon>Embryophyta</taxon>
        <taxon>Tracheophyta</taxon>
        <taxon>Spermatophyta</taxon>
        <taxon>Magnoliopsida</taxon>
        <taxon>eudicotyledons</taxon>
        <taxon>Gunneridae</taxon>
        <taxon>Pentapetalae</taxon>
        <taxon>rosids</taxon>
        <taxon>malvids</taxon>
        <taxon>Brassicales</taxon>
        <taxon>Brassicaceae</taxon>
        <taxon>Camelineae</taxon>
        <taxon>Arabidopsis</taxon>
    </lineage>
</organism>
<dbReference type="InterPro" id="IPR000477">
    <property type="entry name" value="RT_dom"/>
</dbReference>
<keyword evidence="3" id="KW-0808">Transferase</keyword>
<accession>A0A8T2BDY5</accession>
<evidence type="ECO:0000313" key="4">
    <source>
        <dbReference type="Proteomes" id="UP000694240"/>
    </source>
</evidence>
<gene>
    <name evidence="3" type="ORF">ISN45_Aa02g009120</name>
</gene>
<dbReference type="Proteomes" id="UP000694240">
    <property type="component" value="Chromosome 7"/>
</dbReference>
<dbReference type="EMBL" id="JAEFBK010000007">
    <property type="protein sequence ID" value="KAG7585557.1"/>
    <property type="molecule type" value="Genomic_DNA"/>
</dbReference>
<dbReference type="PROSITE" id="PS50878">
    <property type="entry name" value="RT_POL"/>
    <property type="match status" value="1"/>
</dbReference>
<feature type="compositionally biased region" description="Low complexity" evidence="1">
    <location>
        <begin position="90"/>
        <end position="108"/>
    </location>
</feature>
<sequence length="1339" mass="150917">MPPICGHCKEIGHNVKHCRSAPVSCSSCKSTAHSSDKCPRIKKKKQLVYRVKQVPVSAPLGESAPSSKSVPSSLVQGTISQVKSDFPTQRIIGESSRSRGSSISAGVSEADPDSSDIVSSESEDFDALEEEECHELDSQMWCLSGSAKVDEARASKLINIYQAKSAKFISALMPGWFCDDNYGFSELGKIWVLWHPSVKLTIISKSLQCITCEVILPKVVCPVVVSFVYASNVEAERCLLWDELVSLSTNTSVVGRPWTVLGDFNQTLNPEDHSISDGFSVDRATLQFRDCLLNASLLDLTFRGCTFTWWNKRKADPIAKKLDRVLVNDTWSVQFPLAFGYFGEPDFSDHSVSSLSLDLPMPFHKKSFKFYNYLLQSQEFLDLIGQSWFSLNLVGSDMFRVSKKLCSLKKIIRDFSRSNFSGIEQRVKDAHEEMIKCQCVMLSSPSVLNANIVVEAEKKWQVLALAEESFFRQRSSISWLSGGDSNSSYFHRMVNSRMAANHIHFLEDGDGIRVEFAQGIQNICVDYFEKLLGSEVSPPLFTQDDISHLLDFRCSDAQKYSMAAAFSSQEIKDAFCSLPKNKTSGPDGYPAEFFISCWNIVGGEVISEVKEFFSSGKLLKQWNATTLFLIPKVSNASSPTQFRPISCLNTLYKVISKLLANRLKSLLPDIISPSQSAFIPGRLLSENVLLATEIVHGYNRNNIAPSGMLKVDLHKAFDSVRWDFVIAALKGLNLSDVFINWITECITSPTFSISVNGVSGGFFKSKRGLRQGDPLSPYLFVLSMEVFSKLLRSRYSSGYIFYHPKTSGLEISHLMFADDVMIFFDGGSSSLHGINETLDDFASWSGLVMNREKTELFLAGVNETESATIANYGFPHASLPIRYLGLPLMCRKLTVSEYAPLVNKIKGKFNSWAVKSLSYAGRLQLIATVITGTVVFWISTFKIPRGCIREIESLCSRFLWSGGTENSHKANVAWSKVCLPKSEGGLGLRRFTEWNTTLSLKLIWLLFSNSGSLWVAWHRYHHLHLHLAGGNSISNFWEIKEKVNDTWNWKCLLRLRPLAEKFLRCTVGNGRTASFWWDNWTSYGPLIKFLGEAGPRNLRIPLTARVADAINGEVWSLPAPRSQNSLDLHTYLTTLSLPLQDQEEDEYWWCVNGLDCNGFSSSRTWQVLRQRDSEKAWSSSVWFKGATPRKSFHMWIAHLDRLPTRTRLISWGMQISHLCCLCSSAPETRDHLLLSCDYTGVLWVLALSRLRLQPALFLNWDSLFIWTRGRSASAPSILRKLVTQAIVYATWKQRNNVLHNSQVIPPSIIFRAVDREIINSINARRHRKTFRNLMRHWIS</sequence>
<dbReference type="CDD" id="cd01650">
    <property type="entry name" value="RT_nLTR_like"/>
    <property type="match status" value="1"/>
</dbReference>
<name>A0A8T2BDY5_9BRAS</name>
<evidence type="ECO:0000256" key="1">
    <source>
        <dbReference type="SAM" id="MobiDB-lite"/>
    </source>
</evidence>
<dbReference type="Pfam" id="PF13966">
    <property type="entry name" value="zf-RVT"/>
    <property type="match status" value="1"/>
</dbReference>
<dbReference type="PANTHER" id="PTHR33116">
    <property type="entry name" value="REVERSE TRANSCRIPTASE ZINC-BINDING DOMAIN-CONTAINING PROTEIN-RELATED-RELATED"/>
    <property type="match status" value="1"/>
</dbReference>
<keyword evidence="4" id="KW-1185">Reference proteome</keyword>